<reference evidence="1" key="1">
    <citation type="submission" date="2022-01" db="EMBL/GenBank/DDBJ databases">
        <authorList>
            <person name="Jo J.-H."/>
            <person name="Im W.-T."/>
        </authorList>
    </citation>
    <scope>NUCLEOTIDE SEQUENCE</scope>
    <source>
        <strain evidence="1">NA20</strain>
    </source>
</reference>
<protein>
    <submittedName>
        <fullName evidence="1">Uncharacterized protein</fullName>
    </submittedName>
</protein>
<sequence>MSEIKGKITELFDRIPRRHTADNVKEIYSILDSYEDLLKDIEADARFEKQVIPFFESLDPIRATIKKSNDNKASKKTKDLLFDEGSSALKESVEDLLRMIGTDEIGQ</sequence>
<dbReference type="EMBL" id="JAKLTR010000015">
    <property type="protein sequence ID" value="MCG2616769.1"/>
    <property type="molecule type" value="Genomic_DNA"/>
</dbReference>
<evidence type="ECO:0000313" key="2">
    <source>
        <dbReference type="Proteomes" id="UP001165367"/>
    </source>
</evidence>
<comment type="caution">
    <text evidence="1">The sequence shown here is derived from an EMBL/GenBank/DDBJ whole genome shotgun (WGS) entry which is preliminary data.</text>
</comment>
<name>A0ABS9KWN4_9BACT</name>
<dbReference type="Proteomes" id="UP001165367">
    <property type="component" value="Unassembled WGS sequence"/>
</dbReference>
<keyword evidence="2" id="KW-1185">Reference proteome</keyword>
<evidence type="ECO:0000313" key="1">
    <source>
        <dbReference type="EMBL" id="MCG2616769.1"/>
    </source>
</evidence>
<proteinExistence type="predicted"/>
<accession>A0ABS9KWN4</accession>
<organism evidence="1 2">
    <name type="scientific">Terrimonas ginsenosidimutans</name>
    <dbReference type="NCBI Taxonomy" id="2908004"/>
    <lineage>
        <taxon>Bacteria</taxon>
        <taxon>Pseudomonadati</taxon>
        <taxon>Bacteroidota</taxon>
        <taxon>Chitinophagia</taxon>
        <taxon>Chitinophagales</taxon>
        <taxon>Chitinophagaceae</taxon>
        <taxon>Terrimonas</taxon>
    </lineage>
</organism>
<dbReference type="RefSeq" id="WP_237875306.1">
    <property type="nucleotide sequence ID" value="NZ_JAKLTR010000015.1"/>
</dbReference>
<gene>
    <name evidence="1" type="ORF">LZZ85_20890</name>
</gene>